<sequence>MLPDQTSTLGKQRQEGARRGRTHTLSRREKIRKEVDYPSDPHTRVKHQFYRRYINCWMPRILQGRWSGDATVVEAFAGSGRYSDGLDGSPVMIAKAYRQHRFHDRFNKLDLVTIDKDVRRVAVLTQRMAGLPEDAKVIHAPQEPGPFGERLPLVLEQHAPQGKATLWIIDPWGLKDIPWPDVSACAARKKNEVIISLMLDEIHRYLGNPAMVDVLTQLFGGTSWQTLDPQAPVAESKEAVKRLYRQRLESLNCFTGAFDVQARGQTGRYALIFGTHHKSGLECWNDACWSLDETAGKGSSAQISFSFGPDIDRLLTYIESLQGSTVTFTDLHRWAIAQGYKETHLRNALGQLSAEGIVMRVQPVEEAKSPWPSDSVVQVFSPGDSD</sequence>
<evidence type="ECO:0000313" key="3">
    <source>
        <dbReference type="Proteomes" id="UP000320513"/>
    </source>
</evidence>
<comment type="caution">
    <text evidence="2">The sequence shown here is derived from an EMBL/GenBank/DDBJ whole genome shotgun (WGS) entry which is preliminary data.</text>
</comment>
<dbReference type="OrthoDB" id="5070486at2"/>
<keyword evidence="3" id="KW-1185">Reference proteome</keyword>
<proteinExistence type="predicted"/>
<dbReference type="Proteomes" id="UP000320513">
    <property type="component" value="Unassembled WGS sequence"/>
</dbReference>
<dbReference type="AlphaFoldDB" id="A0A557XUX3"/>
<dbReference type="InterPro" id="IPR031009">
    <property type="entry name" value="Tcm_partner"/>
</dbReference>
<evidence type="ECO:0000313" key="2">
    <source>
        <dbReference type="EMBL" id="TVS89815.1"/>
    </source>
</evidence>
<name>A0A557XUX3_9MYCO</name>
<gene>
    <name evidence="2" type="primary">tcmP</name>
    <name evidence="2" type="ORF">FPZ47_11255</name>
</gene>
<dbReference type="EMBL" id="VMQU01000038">
    <property type="protein sequence ID" value="TVS89815.1"/>
    <property type="molecule type" value="Genomic_DNA"/>
</dbReference>
<protein>
    <submittedName>
        <fullName evidence="2">Three-Cys-motif partner protein TcmP</fullName>
    </submittedName>
</protein>
<evidence type="ECO:0000256" key="1">
    <source>
        <dbReference type="SAM" id="MobiDB-lite"/>
    </source>
</evidence>
<dbReference type="NCBIfam" id="TIGR04474">
    <property type="entry name" value="tcm_partner"/>
    <property type="match status" value="1"/>
</dbReference>
<feature type="region of interest" description="Disordered" evidence="1">
    <location>
        <begin position="1"/>
        <end position="30"/>
    </location>
</feature>
<organism evidence="2 3">
    <name type="scientific">Mycobacterium helveticum</name>
    <dbReference type="NCBI Taxonomy" id="2592811"/>
    <lineage>
        <taxon>Bacteria</taxon>
        <taxon>Bacillati</taxon>
        <taxon>Actinomycetota</taxon>
        <taxon>Actinomycetes</taxon>
        <taxon>Mycobacteriales</taxon>
        <taxon>Mycobacteriaceae</taxon>
        <taxon>Mycobacterium</taxon>
    </lineage>
</organism>
<feature type="compositionally biased region" description="Polar residues" evidence="1">
    <location>
        <begin position="1"/>
        <end position="11"/>
    </location>
</feature>
<accession>A0A557XUX3</accession>
<reference evidence="2 3" key="1">
    <citation type="submission" date="2019-07" db="EMBL/GenBank/DDBJ databases">
        <title>New Mycobacterium species.</title>
        <authorList>
            <person name="Tortoli E."/>
            <person name="Ghielmetti G."/>
            <person name="Friedel U."/>
            <person name="Trovato A."/>
        </authorList>
    </citation>
    <scope>NUCLEOTIDE SEQUENCE [LARGE SCALE GENOMIC DNA]</scope>
    <source>
        <strain evidence="2 3">16-83</strain>
    </source>
</reference>